<proteinExistence type="predicted"/>
<dbReference type="SUPFAM" id="SSF46689">
    <property type="entry name" value="Homeodomain-like"/>
    <property type="match status" value="1"/>
</dbReference>
<dbReference type="InterPro" id="IPR009057">
    <property type="entry name" value="Homeodomain-like_sf"/>
</dbReference>
<dbReference type="Proteomes" id="UP000294813">
    <property type="component" value="Unassembled WGS sequence"/>
</dbReference>
<dbReference type="AlphaFoldDB" id="A0A4R2RE32"/>
<evidence type="ECO:0000313" key="2">
    <source>
        <dbReference type="EMBL" id="TCP61750.1"/>
    </source>
</evidence>
<protein>
    <submittedName>
        <fullName evidence="2">Transposase</fullName>
    </submittedName>
</protein>
<dbReference type="Pfam" id="PF13551">
    <property type="entry name" value="HTH_29"/>
    <property type="match status" value="1"/>
</dbReference>
<organism evidence="2 3">
    <name type="scientific">Heliophilum fasciatum</name>
    <dbReference type="NCBI Taxonomy" id="35700"/>
    <lineage>
        <taxon>Bacteria</taxon>
        <taxon>Bacillati</taxon>
        <taxon>Bacillota</taxon>
        <taxon>Clostridia</taxon>
        <taxon>Eubacteriales</taxon>
        <taxon>Heliobacteriaceae</taxon>
        <taxon>Heliophilum</taxon>
    </lineage>
</organism>
<feature type="compositionally biased region" description="Basic and acidic residues" evidence="1">
    <location>
        <begin position="153"/>
        <end position="163"/>
    </location>
</feature>
<dbReference type="EMBL" id="SLXT01000026">
    <property type="protein sequence ID" value="TCP61750.1"/>
    <property type="molecule type" value="Genomic_DNA"/>
</dbReference>
<feature type="compositionally biased region" description="Basic residues" evidence="1">
    <location>
        <begin position="169"/>
        <end position="178"/>
    </location>
</feature>
<name>A0A4R2RE32_9FIRM</name>
<reference evidence="2 3" key="1">
    <citation type="submission" date="2019-03" db="EMBL/GenBank/DDBJ databases">
        <title>Genomic Encyclopedia of Type Strains, Phase IV (KMG-IV): sequencing the most valuable type-strain genomes for metagenomic binning, comparative biology and taxonomic classification.</title>
        <authorList>
            <person name="Goeker M."/>
        </authorList>
    </citation>
    <scope>NUCLEOTIDE SEQUENCE [LARGE SCALE GENOMIC DNA]</scope>
    <source>
        <strain evidence="2 3">DSM 11170</strain>
    </source>
</reference>
<dbReference type="RefSeq" id="WP_165876493.1">
    <property type="nucleotide sequence ID" value="NZ_JAOQNU010000027.1"/>
</dbReference>
<feature type="region of interest" description="Disordered" evidence="1">
    <location>
        <begin position="152"/>
        <end position="178"/>
    </location>
</feature>
<keyword evidence="3" id="KW-1185">Reference proteome</keyword>
<sequence>MCVYVRELTQEEGNKLLHLTRRGSTSFAMRRALILLASAQKMKVPEIARSYQCGEDHVRDVLHQFNKIGWDSLKPNYGGGRKPTFTEEQRSMIIQLAQMPPRAAGMPFTQWSLSKLANAAVQKGIVKTITAETVRVILDKANITYQNTKTWKSSKDPEFEVKKNASNRSTKRHPPTDV</sequence>
<evidence type="ECO:0000256" key="1">
    <source>
        <dbReference type="SAM" id="MobiDB-lite"/>
    </source>
</evidence>
<gene>
    <name evidence="2" type="ORF">EDD73_12621</name>
</gene>
<evidence type="ECO:0000313" key="3">
    <source>
        <dbReference type="Proteomes" id="UP000294813"/>
    </source>
</evidence>
<accession>A0A4R2RE32</accession>
<comment type="caution">
    <text evidence="2">The sequence shown here is derived from an EMBL/GenBank/DDBJ whole genome shotgun (WGS) entry which is preliminary data.</text>
</comment>